<keyword evidence="4" id="KW-0378">Hydrolase</keyword>
<protein>
    <recommendedName>
        <fullName evidence="3">phospholipase D</fullName>
        <ecNumber evidence="3">3.1.4.4</ecNumber>
    </recommendedName>
</protein>
<comment type="similarity">
    <text evidence="2">Belongs to the phospholipase D family.</text>
</comment>
<comment type="catalytic activity">
    <reaction evidence="1">
        <text>a 1,2-diacyl-sn-glycero-3-phosphocholine + H2O = a 1,2-diacyl-sn-glycero-3-phosphate + choline + H(+)</text>
        <dbReference type="Rhea" id="RHEA:14445"/>
        <dbReference type="ChEBI" id="CHEBI:15354"/>
        <dbReference type="ChEBI" id="CHEBI:15377"/>
        <dbReference type="ChEBI" id="CHEBI:15378"/>
        <dbReference type="ChEBI" id="CHEBI:57643"/>
        <dbReference type="ChEBI" id="CHEBI:58608"/>
        <dbReference type="EC" id="3.1.4.4"/>
    </reaction>
</comment>
<evidence type="ECO:0000256" key="6">
    <source>
        <dbReference type="ARBA" id="ARBA00023098"/>
    </source>
</evidence>
<dbReference type="PROSITE" id="PS50035">
    <property type="entry name" value="PLD"/>
    <property type="match status" value="1"/>
</dbReference>
<proteinExistence type="inferred from homology"/>
<dbReference type="Proteomes" id="UP001272242">
    <property type="component" value="Unassembled WGS sequence"/>
</dbReference>
<name>A0ABU5ETU5_9BACT</name>
<feature type="domain" description="PLD phosphodiesterase" evidence="8">
    <location>
        <begin position="425"/>
        <end position="452"/>
    </location>
</feature>
<evidence type="ECO:0000259" key="8">
    <source>
        <dbReference type="PROSITE" id="PS50035"/>
    </source>
</evidence>
<evidence type="ECO:0000313" key="9">
    <source>
        <dbReference type="EMBL" id="MDY3558394.1"/>
    </source>
</evidence>
<dbReference type="Pfam" id="PF13091">
    <property type="entry name" value="PLDc_2"/>
    <property type="match status" value="1"/>
</dbReference>
<evidence type="ECO:0000313" key="10">
    <source>
        <dbReference type="Proteomes" id="UP001272242"/>
    </source>
</evidence>
<evidence type="ECO:0000256" key="5">
    <source>
        <dbReference type="ARBA" id="ARBA00022963"/>
    </source>
</evidence>
<dbReference type="EC" id="3.1.4.4" evidence="3"/>
<comment type="caution">
    <text evidence="9">The sequence shown here is derived from an EMBL/GenBank/DDBJ whole genome shotgun (WGS) entry which is preliminary data.</text>
</comment>
<evidence type="ECO:0000256" key="1">
    <source>
        <dbReference type="ARBA" id="ARBA00000798"/>
    </source>
</evidence>
<keyword evidence="5" id="KW-0442">Lipid degradation</keyword>
<dbReference type="PANTHER" id="PTHR43856">
    <property type="entry name" value="CARDIOLIPIN HYDROLASE"/>
    <property type="match status" value="1"/>
</dbReference>
<dbReference type="PANTHER" id="PTHR43856:SF1">
    <property type="entry name" value="MITOCHONDRIAL CARDIOLIPIN HYDROLASE"/>
    <property type="match status" value="1"/>
</dbReference>
<dbReference type="RefSeq" id="WP_320685324.1">
    <property type="nucleotide sequence ID" value="NZ_JAXBLV010000028.1"/>
</dbReference>
<sequence>PAAIGEAVAAARERVKGPAGVLAVRDGYLFRNGWITPDPAVVVVLRDRSAGTPESVGLPAELHGFPVDVRAAGPWDVAAAEEKLESLEGLPRTTYKKPAGFELEEVTEKMTVTVHVSPDAGWPTLREFLQKTKTGLVVGMYDFTAPHIIDGVLDAVRDEPRRLALVLQEGEALQGKKFDLAETETLAKYRAALGGRFDHARASVGKGRQFASAYHIKVAVRDSKALWLSSGNWQSSNQPDHGLAAGETSWDLLMSHNREWHVVIESAKLAKQFEKFIQYDLKNAKADAADAATEGPAPPAALFLVDAAVEERVPAGKPRYFKPLTVSREVRVRPLLTPDNYQEHVLALIESAERRVLFQNQSLSLLAPRNGGDQNDPRFAALVDALLAKQKAGVDVRIIMRGEFAPVGPLEQLQARGFDMGKVRLQNRCHTKGIIVDGARVLVGSHNWTNQGALANRDASLIFADEEIAGYFEEIFWFDWKHLTRQSVGGAGRDRPGRTKRCRPGCGSCPGGRS</sequence>
<dbReference type="Gene3D" id="3.30.870.10">
    <property type="entry name" value="Endonuclease Chain A"/>
    <property type="match status" value="2"/>
</dbReference>
<dbReference type="InterPro" id="IPR051406">
    <property type="entry name" value="PLD_domain"/>
</dbReference>
<feature type="non-terminal residue" evidence="9">
    <location>
        <position position="1"/>
    </location>
</feature>
<keyword evidence="6" id="KW-0443">Lipid metabolism</keyword>
<accession>A0ABU5ETU5</accession>
<dbReference type="CDD" id="cd00138">
    <property type="entry name" value="PLDc_SF"/>
    <property type="match status" value="1"/>
</dbReference>
<keyword evidence="10" id="KW-1185">Reference proteome</keyword>
<feature type="region of interest" description="Disordered" evidence="7">
    <location>
        <begin position="489"/>
        <end position="514"/>
    </location>
</feature>
<evidence type="ECO:0000256" key="2">
    <source>
        <dbReference type="ARBA" id="ARBA00008664"/>
    </source>
</evidence>
<reference evidence="10" key="1">
    <citation type="journal article" date="2023" name="Mar. Drugs">
        <title>Gemmata algarum, a Novel Planctomycete Isolated from an Algal Mat, Displays Antimicrobial Activity.</title>
        <authorList>
            <person name="Kumar G."/>
            <person name="Kallscheuer N."/>
            <person name="Kashif M."/>
            <person name="Ahamad S."/>
            <person name="Jagadeeshwari U."/>
            <person name="Pannikurungottu S."/>
            <person name="Haufschild T."/>
            <person name="Kabuu M."/>
            <person name="Sasikala C."/>
            <person name="Jogler C."/>
            <person name="Ramana C."/>
        </authorList>
    </citation>
    <scope>NUCLEOTIDE SEQUENCE [LARGE SCALE GENOMIC DNA]</scope>
    <source>
        <strain evidence="10">JC673</strain>
    </source>
</reference>
<dbReference type="InterPro" id="IPR025202">
    <property type="entry name" value="PLD-like_dom"/>
</dbReference>
<organism evidence="9 10">
    <name type="scientific">Gemmata algarum</name>
    <dbReference type="NCBI Taxonomy" id="2975278"/>
    <lineage>
        <taxon>Bacteria</taxon>
        <taxon>Pseudomonadati</taxon>
        <taxon>Planctomycetota</taxon>
        <taxon>Planctomycetia</taxon>
        <taxon>Gemmatales</taxon>
        <taxon>Gemmataceae</taxon>
        <taxon>Gemmata</taxon>
    </lineage>
</organism>
<evidence type="ECO:0000256" key="3">
    <source>
        <dbReference type="ARBA" id="ARBA00012027"/>
    </source>
</evidence>
<dbReference type="EMBL" id="JAXBLV010000028">
    <property type="protein sequence ID" value="MDY3558394.1"/>
    <property type="molecule type" value="Genomic_DNA"/>
</dbReference>
<gene>
    <name evidence="9" type="ORF">R5W23_005487</name>
</gene>
<dbReference type="InterPro" id="IPR001736">
    <property type="entry name" value="PLipase_D/transphosphatidylase"/>
</dbReference>
<evidence type="ECO:0000256" key="7">
    <source>
        <dbReference type="SAM" id="MobiDB-lite"/>
    </source>
</evidence>
<dbReference type="SUPFAM" id="SSF56024">
    <property type="entry name" value="Phospholipase D/nuclease"/>
    <property type="match status" value="2"/>
</dbReference>
<evidence type="ECO:0000256" key="4">
    <source>
        <dbReference type="ARBA" id="ARBA00022801"/>
    </source>
</evidence>
<dbReference type="CDD" id="cd09128">
    <property type="entry name" value="PLDc_unchar1_2"/>
    <property type="match status" value="1"/>
</dbReference>